<feature type="region of interest" description="Disordered" evidence="1">
    <location>
        <begin position="1"/>
        <end position="41"/>
    </location>
</feature>
<comment type="caution">
    <text evidence="2">The sequence shown here is derived from an EMBL/GenBank/DDBJ whole genome shotgun (WGS) entry which is preliminary data.</text>
</comment>
<feature type="compositionally biased region" description="Basic and acidic residues" evidence="1">
    <location>
        <begin position="1"/>
        <end position="13"/>
    </location>
</feature>
<sequence>EKQRNREGRDSGGRRLQVATSATNDNVANRGRTRQQRGPTRARLWQWRRGTRDEEEAQARCPTSDGCGCCCYRWRTRNEGSVDGAAGEAVKEAGEEGTNMRAATGEAATEGQRRPMSVERRGGRGQWDTLYQSYVLTKDWSCFVKEKKLDAATASSSSLFPGRLSSPPWRLHPGETSVARG</sequence>
<organism evidence="2 3">
    <name type="scientific">Ensete ventricosum</name>
    <name type="common">Abyssinian banana</name>
    <name type="synonym">Musa ensete</name>
    <dbReference type="NCBI Taxonomy" id="4639"/>
    <lineage>
        <taxon>Eukaryota</taxon>
        <taxon>Viridiplantae</taxon>
        <taxon>Streptophyta</taxon>
        <taxon>Embryophyta</taxon>
        <taxon>Tracheophyta</taxon>
        <taxon>Spermatophyta</taxon>
        <taxon>Magnoliopsida</taxon>
        <taxon>Liliopsida</taxon>
        <taxon>Zingiberales</taxon>
        <taxon>Musaceae</taxon>
        <taxon>Ensete</taxon>
    </lineage>
</organism>
<protein>
    <submittedName>
        <fullName evidence="2">Uncharacterized protein</fullName>
    </submittedName>
</protein>
<dbReference type="EMBL" id="AMZH03007070">
    <property type="protein sequence ID" value="RRT62236.1"/>
    <property type="molecule type" value="Genomic_DNA"/>
</dbReference>
<evidence type="ECO:0000256" key="1">
    <source>
        <dbReference type="SAM" id="MobiDB-lite"/>
    </source>
</evidence>
<evidence type="ECO:0000313" key="2">
    <source>
        <dbReference type="EMBL" id="RRT62236.1"/>
    </source>
</evidence>
<proteinExistence type="predicted"/>
<evidence type="ECO:0000313" key="3">
    <source>
        <dbReference type="Proteomes" id="UP000287651"/>
    </source>
</evidence>
<reference evidence="2 3" key="1">
    <citation type="journal article" date="2014" name="Agronomy (Basel)">
        <title>A Draft Genome Sequence for Ensete ventricosum, the Drought-Tolerant Tree Against Hunger.</title>
        <authorList>
            <person name="Harrison J."/>
            <person name="Moore K.A."/>
            <person name="Paszkiewicz K."/>
            <person name="Jones T."/>
            <person name="Grant M."/>
            <person name="Ambacheew D."/>
            <person name="Muzemil S."/>
            <person name="Studholme D.J."/>
        </authorList>
    </citation>
    <scope>NUCLEOTIDE SEQUENCE [LARGE SCALE GENOMIC DNA]</scope>
</reference>
<dbReference type="AlphaFoldDB" id="A0A426ZE90"/>
<accession>A0A426ZE90</accession>
<feature type="compositionally biased region" description="Polar residues" evidence="1">
    <location>
        <begin position="18"/>
        <end position="27"/>
    </location>
</feature>
<feature type="compositionally biased region" description="Low complexity" evidence="1">
    <location>
        <begin position="155"/>
        <end position="168"/>
    </location>
</feature>
<dbReference type="Proteomes" id="UP000287651">
    <property type="component" value="Unassembled WGS sequence"/>
</dbReference>
<feature type="region of interest" description="Disordered" evidence="1">
    <location>
        <begin position="152"/>
        <end position="181"/>
    </location>
</feature>
<feature type="non-terminal residue" evidence="2">
    <location>
        <position position="1"/>
    </location>
</feature>
<gene>
    <name evidence="2" type="ORF">B296_00035342</name>
</gene>
<name>A0A426ZE90_ENSVE</name>